<keyword evidence="2" id="KW-1185">Reference proteome</keyword>
<gene>
    <name evidence="1" type="ORF">L3081_24810</name>
</gene>
<dbReference type="EMBL" id="JAKKSL010000007">
    <property type="protein sequence ID" value="MCI2286047.1"/>
    <property type="molecule type" value="Genomic_DNA"/>
</dbReference>
<proteinExistence type="predicted"/>
<evidence type="ECO:0000313" key="2">
    <source>
        <dbReference type="Proteomes" id="UP001139646"/>
    </source>
</evidence>
<reference evidence="1" key="1">
    <citation type="submission" date="2022-01" db="EMBL/GenBank/DDBJ databases">
        <title>Colwellia maritima, isolated from seawater.</title>
        <authorList>
            <person name="Kristyanto S."/>
            <person name="Jung J."/>
            <person name="Jeon C.O."/>
        </authorList>
    </citation>
    <scope>NUCLEOTIDE SEQUENCE</scope>
    <source>
        <strain evidence="1">MSW7</strain>
    </source>
</reference>
<sequence length="178" mass="20572">MNVLPKVKYLNAAIELASYGAQKSVIACYYSNTATINPHFASDPRGPEYKHRDGNAWLRSSSPLAYTADRLYRLYTRMFSDNPSFCSRKFGILELHDFFTTYKMLYPRDIMSVNRIHYWVKDMRSEQVFVAPSCKCCNQPFVFHPYDIKKVCNLCVAIERESLSLKEKNNIKQKAVGG</sequence>
<dbReference type="Proteomes" id="UP001139646">
    <property type="component" value="Unassembled WGS sequence"/>
</dbReference>
<comment type="caution">
    <text evidence="1">The sequence shown here is derived from an EMBL/GenBank/DDBJ whole genome shotgun (WGS) entry which is preliminary data.</text>
</comment>
<evidence type="ECO:0000313" key="1">
    <source>
        <dbReference type="EMBL" id="MCI2286047.1"/>
    </source>
</evidence>
<organism evidence="1 2">
    <name type="scientific">Colwellia maritima</name>
    <dbReference type="NCBI Taxonomy" id="2912588"/>
    <lineage>
        <taxon>Bacteria</taxon>
        <taxon>Pseudomonadati</taxon>
        <taxon>Pseudomonadota</taxon>
        <taxon>Gammaproteobacteria</taxon>
        <taxon>Alteromonadales</taxon>
        <taxon>Colwelliaceae</taxon>
        <taxon>Colwellia</taxon>
    </lineage>
</organism>
<protein>
    <recommendedName>
        <fullName evidence="3">Flagellar transcriptional regulator FlhC</fullName>
    </recommendedName>
</protein>
<name>A0ABS9X8C7_9GAMM</name>
<dbReference type="RefSeq" id="WP_242289182.1">
    <property type="nucleotide sequence ID" value="NZ_JAKKSL010000007.1"/>
</dbReference>
<accession>A0ABS9X8C7</accession>
<evidence type="ECO:0008006" key="3">
    <source>
        <dbReference type="Google" id="ProtNLM"/>
    </source>
</evidence>